<sequence>MQTLAWNDTNIPHQISVSQDGESTLVELRVVKDVEPEVISLAVCHSLDDVLRAWEGAALPVSEAFDDGNLYSQVRVLFNLKKGCVVWLVNHIKMPNGQKMSADKLAWVPAMHAKDGKLVTIQ</sequence>
<dbReference type="OrthoDB" id="5880517at2"/>
<organism evidence="1 2">
    <name type="scientific">Parendozoicomonas haliclonae</name>
    <dbReference type="NCBI Taxonomy" id="1960125"/>
    <lineage>
        <taxon>Bacteria</taxon>
        <taxon>Pseudomonadati</taxon>
        <taxon>Pseudomonadota</taxon>
        <taxon>Gammaproteobacteria</taxon>
        <taxon>Oceanospirillales</taxon>
        <taxon>Endozoicomonadaceae</taxon>
        <taxon>Parendozoicomonas</taxon>
    </lineage>
</organism>
<gene>
    <name evidence="1" type="ORF">EHSB41UT_01031</name>
</gene>
<proteinExistence type="predicted"/>
<dbReference type="EMBL" id="FWPT01000002">
    <property type="protein sequence ID" value="SMA39413.1"/>
    <property type="molecule type" value="Genomic_DNA"/>
</dbReference>
<protein>
    <submittedName>
        <fullName evidence="1">Uncharacterized protein</fullName>
    </submittedName>
</protein>
<reference evidence="1 2" key="1">
    <citation type="submission" date="2017-03" db="EMBL/GenBank/DDBJ databases">
        <authorList>
            <person name="Afonso C.L."/>
            <person name="Miller P.J."/>
            <person name="Scott M.A."/>
            <person name="Spackman E."/>
            <person name="Goraichik I."/>
            <person name="Dimitrov K.M."/>
            <person name="Suarez D.L."/>
            <person name="Swayne D.E."/>
        </authorList>
    </citation>
    <scope>NUCLEOTIDE SEQUENCE [LARGE SCALE GENOMIC DNA]</scope>
    <source>
        <strain evidence="1">SB41UT1</strain>
    </source>
</reference>
<evidence type="ECO:0000313" key="2">
    <source>
        <dbReference type="Proteomes" id="UP000196573"/>
    </source>
</evidence>
<keyword evidence="2" id="KW-1185">Reference proteome</keyword>
<dbReference type="AlphaFoldDB" id="A0A1X7AGS6"/>
<evidence type="ECO:0000313" key="1">
    <source>
        <dbReference type="EMBL" id="SMA39413.1"/>
    </source>
</evidence>
<accession>A0A1X7AGS6</accession>
<name>A0A1X7AGS6_9GAMM</name>
<dbReference type="Proteomes" id="UP000196573">
    <property type="component" value="Unassembled WGS sequence"/>
</dbReference>
<dbReference type="RefSeq" id="WP_087107561.1">
    <property type="nucleotide sequence ID" value="NZ_CBCSCN010000001.1"/>
</dbReference>